<dbReference type="AlphaFoldDB" id="A0A101HS68"/>
<evidence type="ECO:0000256" key="7">
    <source>
        <dbReference type="ARBA" id="ARBA00023152"/>
    </source>
</evidence>
<dbReference type="Proteomes" id="UP000054092">
    <property type="component" value="Unassembled WGS sequence"/>
</dbReference>
<accession>A0A101HS68</accession>
<dbReference type="GO" id="GO:0006007">
    <property type="term" value="P:glucose catabolic process"/>
    <property type="evidence" value="ECO:0007669"/>
    <property type="project" value="InterPro"/>
</dbReference>
<keyword evidence="6" id="KW-0479">Metal-binding</keyword>
<dbReference type="PANTHER" id="PTHR31637">
    <property type="entry name" value="2,3-BISPHOSPHOGLYCERATE-INDEPENDENT PHOSPHOGLYCERATE MUTASE"/>
    <property type="match status" value="1"/>
</dbReference>
<dbReference type="UniPathway" id="UPA00109">
    <property type="reaction ID" value="UER00186"/>
</dbReference>
<dbReference type="GO" id="GO:0005829">
    <property type="term" value="C:cytosol"/>
    <property type="evidence" value="ECO:0007669"/>
    <property type="project" value="TreeGrafter"/>
</dbReference>
<comment type="similarity">
    <text evidence="4">Belongs to the BPG-independent phosphoglycerate mutase family.</text>
</comment>
<evidence type="ECO:0000256" key="1">
    <source>
        <dbReference type="ARBA" id="ARBA00000370"/>
    </source>
</evidence>
<evidence type="ECO:0000256" key="8">
    <source>
        <dbReference type="ARBA" id="ARBA00023211"/>
    </source>
</evidence>
<reference evidence="13" key="1">
    <citation type="journal article" date="2015" name="MBio">
        <title>Genome-Resolved Metagenomic Analysis Reveals Roles for Candidate Phyla and Other Microbial Community Members in Biogeochemical Transformations in Oil Reservoirs.</title>
        <authorList>
            <person name="Hu P."/>
            <person name="Tom L."/>
            <person name="Singh A."/>
            <person name="Thomas B.C."/>
            <person name="Baker B.J."/>
            <person name="Piceno Y.M."/>
            <person name="Andersen G.L."/>
            <person name="Banfield J.F."/>
        </authorList>
    </citation>
    <scope>NUCLEOTIDE SEQUENCE [LARGE SCALE GENOMIC DNA]</scope>
</reference>
<dbReference type="GO" id="GO:0006096">
    <property type="term" value="P:glycolytic process"/>
    <property type="evidence" value="ECO:0007669"/>
    <property type="project" value="UniProtKB-UniPathway"/>
</dbReference>
<evidence type="ECO:0000259" key="10">
    <source>
        <dbReference type="Pfam" id="PF01676"/>
    </source>
</evidence>
<organism evidence="12 13">
    <name type="scientific">Mesotoga prima</name>
    <dbReference type="NCBI Taxonomy" id="1184387"/>
    <lineage>
        <taxon>Bacteria</taxon>
        <taxon>Thermotogati</taxon>
        <taxon>Thermotogota</taxon>
        <taxon>Thermotogae</taxon>
        <taxon>Kosmotogales</taxon>
        <taxon>Kosmotogaceae</taxon>
        <taxon>Mesotoga</taxon>
    </lineage>
</organism>
<gene>
    <name evidence="12" type="ORF">XD94_0129</name>
</gene>
<protein>
    <recommendedName>
        <fullName evidence="5">phosphoglycerate mutase (2,3-diphosphoglycerate-independent)</fullName>
        <ecNumber evidence="5">5.4.2.12</ecNumber>
    </recommendedName>
</protein>
<dbReference type="InterPro" id="IPR005995">
    <property type="entry name" value="Pgm_bpd_ind"/>
</dbReference>
<dbReference type="InterPro" id="IPR011258">
    <property type="entry name" value="BPG-indep_PGM_N"/>
</dbReference>
<dbReference type="GO" id="GO:0004619">
    <property type="term" value="F:phosphoglycerate mutase activity"/>
    <property type="evidence" value="ECO:0007669"/>
    <property type="project" value="UniProtKB-EC"/>
</dbReference>
<evidence type="ECO:0000313" key="13">
    <source>
        <dbReference type="Proteomes" id="UP000054092"/>
    </source>
</evidence>
<dbReference type="GO" id="GO:0030145">
    <property type="term" value="F:manganese ion binding"/>
    <property type="evidence" value="ECO:0007669"/>
    <property type="project" value="InterPro"/>
</dbReference>
<evidence type="ECO:0000256" key="5">
    <source>
        <dbReference type="ARBA" id="ARBA00012026"/>
    </source>
</evidence>
<feature type="domain" description="Metalloenzyme" evidence="10">
    <location>
        <begin position="106"/>
        <end position="291"/>
    </location>
</feature>
<sequence>MFDKEYPVLEELIRDQYEEEGITDYWIEPLVSCRGGRAIGRISDGDTVLFCCRRGEREVQLTESLVDSEFKRFHVARFNHLRFLPLVEYHEKFSHIKSIIEPVRPSVTLGRVLSKAGFKQLLITETEKESHVTFFFNGRRSRLFPGQKAEIIPSWRNFERHPEMRSSEIGSSLVKAMDNYDFIIVNFPAGDVIGHLNEMELKIKAAAEIDAALGKVYKQAIALGRTLIITADHGLMERGRNEDGSPSVSHTTAPVPFVVVNRKLGKHSVIADSGSLADIAPTILSLMGIDKPPEMTGSCLIKDIPVSSGVVLVILDGWGEGNRDPRINPLEAAETPSLDFLKENYPFTRLRASEQAVGLPSGRSGNSETGHLTMGAGRVIEQDELRLVREMERGLENNKTLKDAIANTESGASVHAIGVLSESSSHGNIKELLEICKAARLNGADRILVHLILDGRSAPPRSAIDLLKKYRKQLEQYEVVSAVGRGFALDRSKDYVGKTKRVYDCLVNGTGKCFSSL</sequence>
<dbReference type="PANTHER" id="PTHR31637:SF0">
    <property type="entry name" value="2,3-BISPHOSPHOGLYCERATE-INDEPENDENT PHOSPHOGLYCERATE MUTASE"/>
    <property type="match status" value="1"/>
</dbReference>
<dbReference type="EC" id="5.4.2.12" evidence="5"/>
<dbReference type="InterPro" id="IPR017850">
    <property type="entry name" value="Alkaline_phosphatase_core_sf"/>
</dbReference>
<evidence type="ECO:0000256" key="6">
    <source>
        <dbReference type="ARBA" id="ARBA00022723"/>
    </source>
</evidence>
<evidence type="ECO:0000256" key="3">
    <source>
        <dbReference type="ARBA" id="ARBA00004798"/>
    </source>
</evidence>
<dbReference type="Pfam" id="PF06415">
    <property type="entry name" value="iPGM_N"/>
    <property type="match status" value="2"/>
</dbReference>
<dbReference type="SUPFAM" id="SSF64158">
    <property type="entry name" value="2,3-Bisphosphoglycerate-independent phosphoglycerate mutase, substrate-binding domain"/>
    <property type="match status" value="2"/>
</dbReference>
<feature type="domain" description="BPG-independent PGAM N-terminal" evidence="11">
    <location>
        <begin position="10"/>
        <end position="90"/>
    </location>
</feature>
<comment type="caution">
    <text evidence="12">The sequence shown here is derived from an EMBL/GenBank/DDBJ whole genome shotgun (WGS) entry which is preliminary data.</text>
</comment>
<evidence type="ECO:0000256" key="2">
    <source>
        <dbReference type="ARBA" id="ARBA00001936"/>
    </source>
</evidence>
<evidence type="ECO:0000259" key="11">
    <source>
        <dbReference type="Pfam" id="PF06415"/>
    </source>
</evidence>
<comment type="pathway">
    <text evidence="3">Carbohydrate degradation; glycolysis; pyruvate from D-glyceraldehyde 3-phosphate: step 3/5.</text>
</comment>
<evidence type="ECO:0000256" key="9">
    <source>
        <dbReference type="ARBA" id="ARBA00023235"/>
    </source>
</evidence>
<evidence type="ECO:0000256" key="4">
    <source>
        <dbReference type="ARBA" id="ARBA00008819"/>
    </source>
</evidence>
<keyword evidence="8" id="KW-0464">Manganese</keyword>
<comment type="catalytic activity">
    <reaction evidence="1">
        <text>(2R)-2-phosphoglycerate = (2R)-3-phosphoglycerate</text>
        <dbReference type="Rhea" id="RHEA:15901"/>
        <dbReference type="ChEBI" id="CHEBI:58272"/>
        <dbReference type="ChEBI" id="CHEBI:58289"/>
        <dbReference type="EC" id="5.4.2.12"/>
    </reaction>
</comment>
<keyword evidence="7" id="KW-0324">Glycolysis</keyword>
<dbReference type="EMBL" id="LGGP01000011">
    <property type="protein sequence ID" value="KUK82176.1"/>
    <property type="molecule type" value="Genomic_DNA"/>
</dbReference>
<dbReference type="Gene3D" id="3.40.720.10">
    <property type="entry name" value="Alkaline Phosphatase, subunit A"/>
    <property type="match status" value="2"/>
</dbReference>
<dbReference type="Pfam" id="PF01676">
    <property type="entry name" value="Metalloenzyme"/>
    <property type="match status" value="1"/>
</dbReference>
<dbReference type="SUPFAM" id="SSF53649">
    <property type="entry name" value="Alkaline phosphatase-like"/>
    <property type="match status" value="2"/>
</dbReference>
<dbReference type="Gene3D" id="3.40.1450.10">
    <property type="entry name" value="BPG-independent phosphoglycerate mutase, domain B"/>
    <property type="match status" value="2"/>
</dbReference>
<keyword evidence="9" id="KW-0413">Isomerase</keyword>
<proteinExistence type="inferred from homology"/>
<dbReference type="InterPro" id="IPR006124">
    <property type="entry name" value="Metalloenzyme"/>
</dbReference>
<dbReference type="InterPro" id="IPR036646">
    <property type="entry name" value="PGAM_B_sf"/>
</dbReference>
<dbReference type="PATRIC" id="fig|1184387.3.peg.422"/>
<evidence type="ECO:0000313" key="12">
    <source>
        <dbReference type="EMBL" id="KUK82176.1"/>
    </source>
</evidence>
<feature type="domain" description="BPG-independent PGAM N-terminal" evidence="11">
    <location>
        <begin position="394"/>
        <end position="512"/>
    </location>
</feature>
<name>A0A101HS68_9BACT</name>
<comment type="cofactor">
    <cofactor evidence="2">
        <name>Mn(2+)</name>
        <dbReference type="ChEBI" id="CHEBI:29035"/>
    </cofactor>
</comment>